<dbReference type="PANTHER" id="PTHR14938">
    <property type="entry name" value="HCLS1-ASSOCIATED PROTEIN X-1"/>
    <property type="match status" value="1"/>
</dbReference>
<comment type="caution">
    <text evidence="2">The sequence shown here is derived from an EMBL/GenBank/DDBJ whole genome shotgun (WGS) entry which is preliminary data.</text>
</comment>
<dbReference type="OrthoDB" id="5562606at2759"/>
<dbReference type="GO" id="GO:0016324">
    <property type="term" value="C:apical plasma membrane"/>
    <property type="evidence" value="ECO:0007669"/>
    <property type="project" value="TreeGrafter"/>
</dbReference>
<sequence length="241" mass="27481">MSMDDFFRGFFGFHNPPGSFGHRRPQYDQDDSNQDDPCDNDDDDVTFRFHFSETEDLFRHFEDMFKNMGLADFPPPPMLPGSVIPGPDGKPGRSQNPRDNMLKEPDAFTDDPNPDRSKRPKVFEPILPYKDTEPSNKPFFFRDVFKIPKWGGVHPRDKQDKDLDGEISSEDFDKIVAESKSNPKKIVPVQPEQPRSYFKSVSISTVRGPDGKLEQRRTVRDGAGNEETTVTRSLGIKATPL</sequence>
<protein>
    <submittedName>
        <fullName evidence="2">Uncharacterized protein</fullName>
    </submittedName>
</protein>
<dbReference type="PANTHER" id="PTHR14938:SF2">
    <property type="entry name" value="HCLS1-ASSOCIATED PROTEIN X-1"/>
    <property type="match status" value="1"/>
</dbReference>
<dbReference type="GO" id="GO:0015629">
    <property type="term" value="C:actin cytoskeleton"/>
    <property type="evidence" value="ECO:0007669"/>
    <property type="project" value="TreeGrafter"/>
</dbReference>
<dbReference type="GO" id="GO:0030833">
    <property type="term" value="P:regulation of actin filament polymerization"/>
    <property type="evidence" value="ECO:0007669"/>
    <property type="project" value="TreeGrafter"/>
</dbReference>
<feature type="region of interest" description="Disordered" evidence="1">
    <location>
        <begin position="14"/>
        <end position="44"/>
    </location>
</feature>
<reference evidence="2" key="1">
    <citation type="submission" date="2022-03" db="EMBL/GenBank/DDBJ databases">
        <authorList>
            <person name="Martin C."/>
        </authorList>
    </citation>
    <scope>NUCLEOTIDE SEQUENCE</scope>
</reference>
<dbReference type="AlphaFoldDB" id="A0A8J1TWR9"/>
<evidence type="ECO:0000256" key="1">
    <source>
        <dbReference type="SAM" id="MobiDB-lite"/>
    </source>
</evidence>
<feature type="region of interest" description="Disordered" evidence="1">
    <location>
        <begin position="218"/>
        <end position="241"/>
    </location>
</feature>
<dbReference type="EMBL" id="CAIIXF020000010">
    <property type="protein sequence ID" value="CAH1796624.1"/>
    <property type="molecule type" value="Genomic_DNA"/>
</dbReference>
<evidence type="ECO:0000313" key="2">
    <source>
        <dbReference type="EMBL" id="CAH1796624.1"/>
    </source>
</evidence>
<evidence type="ECO:0000313" key="3">
    <source>
        <dbReference type="Proteomes" id="UP000749559"/>
    </source>
</evidence>
<dbReference type="GO" id="GO:0030136">
    <property type="term" value="C:clathrin-coated vesicle"/>
    <property type="evidence" value="ECO:0007669"/>
    <property type="project" value="TreeGrafter"/>
</dbReference>
<dbReference type="GO" id="GO:0005739">
    <property type="term" value="C:mitochondrion"/>
    <property type="evidence" value="ECO:0007669"/>
    <property type="project" value="TreeGrafter"/>
</dbReference>
<organism evidence="2 3">
    <name type="scientific">Owenia fusiformis</name>
    <name type="common">Polychaete worm</name>
    <dbReference type="NCBI Taxonomy" id="6347"/>
    <lineage>
        <taxon>Eukaryota</taxon>
        <taxon>Metazoa</taxon>
        <taxon>Spiralia</taxon>
        <taxon>Lophotrochozoa</taxon>
        <taxon>Annelida</taxon>
        <taxon>Polychaeta</taxon>
        <taxon>Sedentaria</taxon>
        <taxon>Canalipalpata</taxon>
        <taxon>Sabellida</taxon>
        <taxon>Oweniida</taxon>
        <taxon>Oweniidae</taxon>
        <taxon>Owenia</taxon>
    </lineage>
</organism>
<dbReference type="GO" id="GO:0043066">
    <property type="term" value="P:negative regulation of apoptotic process"/>
    <property type="evidence" value="ECO:0007669"/>
    <property type="project" value="InterPro"/>
</dbReference>
<dbReference type="Proteomes" id="UP000749559">
    <property type="component" value="Unassembled WGS sequence"/>
</dbReference>
<feature type="compositionally biased region" description="Acidic residues" evidence="1">
    <location>
        <begin position="28"/>
        <end position="44"/>
    </location>
</feature>
<proteinExistence type="predicted"/>
<keyword evidence="3" id="KW-1185">Reference proteome</keyword>
<feature type="region of interest" description="Disordered" evidence="1">
    <location>
        <begin position="72"/>
        <end position="133"/>
    </location>
</feature>
<accession>A0A8J1TWR9</accession>
<name>A0A8J1TWR9_OWEFU</name>
<gene>
    <name evidence="2" type="ORF">OFUS_LOCUS21014</name>
</gene>
<dbReference type="InterPro" id="IPR017248">
    <property type="entry name" value="HAX-1"/>
</dbReference>
<dbReference type="GO" id="GO:0016529">
    <property type="term" value="C:sarcoplasmic reticulum"/>
    <property type="evidence" value="ECO:0007669"/>
    <property type="project" value="TreeGrafter"/>
</dbReference>